<dbReference type="PROSITE" id="PS51186">
    <property type="entry name" value="GNAT"/>
    <property type="match status" value="1"/>
</dbReference>
<evidence type="ECO:0000313" key="5">
    <source>
        <dbReference type="Proteomes" id="UP001322664"/>
    </source>
</evidence>
<dbReference type="EMBL" id="CP137624">
    <property type="protein sequence ID" value="WPK12673.1"/>
    <property type="molecule type" value="Genomic_DNA"/>
</dbReference>
<dbReference type="Pfam" id="PF00583">
    <property type="entry name" value="Acetyltransf_1"/>
    <property type="match status" value="1"/>
</dbReference>
<dbReference type="RefSeq" id="WP_319837371.1">
    <property type="nucleotide sequence ID" value="NZ_CP137624.1"/>
</dbReference>
<evidence type="ECO:0000256" key="1">
    <source>
        <dbReference type="ARBA" id="ARBA00022679"/>
    </source>
</evidence>
<proteinExistence type="predicted"/>
<feature type="domain" description="N-acetyltransferase" evidence="3">
    <location>
        <begin position="2"/>
        <end position="135"/>
    </location>
</feature>
<dbReference type="SUPFAM" id="SSF55729">
    <property type="entry name" value="Acyl-CoA N-acyltransferases (Nat)"/>
    <property type="match status" value="1"/>
</dbReference>
<dbReference type="GO" id="GO:0016746">
    <property type="term" value="F:acyltransferase activity"/>
    <property type="evidence" value="ECO:0007669"/>
    <property type="project" value="UniProtKB-KW"/>
</dbReference>
<name>A0ABZ0RWR1_9BACI</name>
<protein>
    <submittedName>
        <fullName evidence="4">GNAT family N-acetyltransferase</fullName>
        <ecNumber evidence="4">2.3.1.-</ecNumber>
    </submittedName>
</protein>
<keyword evidence="2 4" id="KW-0012">Acyltransferase</keyword>
<dbReference type="EC" id="2.3.1.-" evidence="4"/>
<dbReference type="InterPro" id="IPR016181">
    <property type="entry name" value="Acyl_CoA_acyltransferase"/>
</dbReference>
<dbReference type="Gene3D" id="3.40.630.30">
    <property type="match status" value="1"/>
</dbReference>
<dbReference type="PANTHER" id="PTHR43420">
    <property type="entry name" value="ACETYLTRANSFERASE"/>
    <property type="match status" value="1"/>
</dbReference>
<reference evidence="4 5" key="1">
    <citation type="submission" date="2023-09" db="EMBL/GenBank/DDBJ databases">
        <authorList>
            <person name="Page C.A."/>
            <person name="Perez-Diaz I.M."/>
        </authorList>
    </citation>
    <scope>NUCLEOTIDE SEQUENCE [LARGE SCALE GENOMIC DNA]</scope>
    <source>
        <strain evidence="4 5">Ll15</strain>
    </source>
</reference>
<evidence type="ECO:0000256" key="2">
    <source>
        <dbReference type="ARBA" id="ARBA00023315"/>
    </source>
</evidence>
<keyword evidence="1 4" id="KW-0808">Transferase</keyword>
<organism evidence="4 5">
    <name type="scientific">Lysinibacillus louembei</name>
    <dbReference type="NCBI Taxonomy" id="1470088"/>
    <lineage>
        <taxon>Bacteria</taxon>
        <taxon>Bacillati</taxon>
        <taxon>Bacillota</taxon>
        <taxon>Bacilli</taxon>
        <taxon>Bacillales</taxon>
        <taxon>Bacillaceae</taxon>
        <taxon>Lysinibacillus</taxon>
    </lineage>
</organism>
<evidence type="ECO:0000259" key="3">
    <source>
        <dbReference type="PROSITE" id="PS51186"/>
    </source>
</evidence>
<keyword evidence="5" id="KW-1185">Reference proteome</keyword>
<dbReference type="InterPro" id="IPR050680">
    <property type="entry name" value="YpeA/RimI_acetyltransf"/>
</dbReference>
<accession>A0ABZ0RWR1</accession>
<evidence type="ECO:0000313" key="4">
    <source>
        <dbReference type="EMBL" id="WPK12673.1"/>
    </source>
</evidence>
<dbReference type="Proteomes" id="UP001322664">
    <property type="component" value="Chromosome"/>
</dbReference>
<dbReference type="CDD" id="cd04301">
    <property type="entry name" value="NAT_SF"/>
    <property type="match status" value="1"/>
</dbReference>
<sequence>MYNCRKASNEEIRFVFDELDKFNMQKKPLHQSEESVSFKHIVEDDGKIIGGIFGYSSYYKIGYIDTLWVDENYRHKGIGTELLKAIENDLHEFGCEVIHLETFDFQGPEFYKKNGYEQFGSLFYPNANLYEFFLKKEKFNQQ</sequence>
<gene>
    <name evidence="4" type="ORF">R6U77_02940</name>
</gene>
<dbReference type="InterPro" id="IPR000182">
    <property type="entry name" value="GNAT_dom"/>
</dbReference>